<dbReference type="Proteomes" id="UP000799777">
    <property type="component" value="Unassembled WGS sequence"/>
</dbReference>
<feature type="transmembrane region" description="Helical" evidence="2">
    <location>
        <begin position="107"/>
        <end position="128"/>
    </location>
</feature>
<keyword evidence="2" id="KW-1133">Transmembrane helix</keyword>
<evidence type="ECO:0000313" key="3">
    <source>
        <dbReference type="EMBL" id="KAF2031016.1"/>
    </source>
</evidence>
<keyword evidence="2" id="KW-0472">Membrane</keyword>
<evidence type="ECO:0000256" key="1">
    <source>
        <dbReference type="SAM" id="MobiDB-lite"/>
    </source>
</evidence>
<reference evidence="3" key="1">
    <citation type="journal article" date="2020" name="Stud. Mycol.">
        <title>101 Dothideomycetes genomes: a test case for predicting lifestyles and emergence of pathogens.</title>
        <authorList>
            <person name="Haridas S."/>
            <person name="Albert R."/>
            <person name="Binder M."/>
            <person name="Bloem J."/>
            <person name="Labutti K."/>
            <person name="Salamov A."/>
            <person name="Andreopoulos B."/>
            <person name="Baker S."/>
            <person name="Barry K."/>
            <person name="Bills G."/>
            <person name="Bluhm B."/>
            <person name="Cannon C."/>
            <person name="Castanera R."/>
            <person name="Culley D."/>
            <person name="Daum C."/>
            <person name="Ezra D."/>
            <person name="Gonzalez J."/>
            <person name="Henrissat B."/>
            <person name="Kuo A."/>
            <person name="Liang C."/>
            <person name="Lipzen A."/>
            <person name="Lutzoni F."/>
            <person name="Magnuson J."/>
            <person name="Mondo S."/>
            <person name="Nolan M."/>
            <person name="Ohm R."/>
            <person name="Pangilinan J."/>
            <person name="Park H.-J."/>
            <person name="Ramirez L."/>
            <person name="Alfaro M."/>
            <person name="Sun H."/>
            <person name="Tritt A."/>
            <person name="Yoshinaga Y."/>
            <person name="Zwiers L.-H."/>
            <person name="Turgeon B."/>
            <person name="Goodwin S."/>
            <person name="Spatafora J."/>
            <person name="Crous P."/>
            <person name="Grigoriev I."/>
        </authorList>
    </citation>
    <scope>NUCLEOTIDE SEQUENCE</scope>
    <source>
        <strain evidence="3">CBS 110217</strain>
    </source>
</reference>
<feature type="region of interest" description="Disordered" evidence="1">
    <location>
        <begin position="254"/>
        <end position="308"/>
    </location>
</feature>
<name>A0A9P4H9W9_9PLEO</name>
<proteinExistence type="predicted"/>
<evidence type="ECO:0000313" key="4">
    <source>
        <dbReference type="Proteomes" id="UP000799777"/>
    </source>
</evidence>
<sequence length="308" mass="33298">MGAGMQVIMTLRVTALIGALAVVGLCAWTKIIIHDVEVRGIMVLSRADIDPGSPSDYWQAFFEAIMNGTTRIWISIAAALFAFLIEILVVLSFELRSLEMSGSVRVPVELLAASNMAIAFGCLVSFAISLNTFTTTRLEPSASADLTMFALILPLSKGLVVAAGIGCFILVCTTITAMVQACLCAREKESCSFEPTASALGMGHSYTALVPPIPRSRPPTIYDPQKPMPKHLEAMPETDEEIYLADPIAKVGRMDSGLSDKSHGHIDSEKEETWPLNPAKSQRTVPIRPSRPWSEAPKQKKSPGLHAM</sequence>
<gene>
    <name evidence="3" type="ORF">EK21DRAFT_111466</name>
</gene>
<evidence type="ECO:0000256" key="2">
    <source>
        <dbReference type="SAM" id="Phobius"/>
    </source>
</evidence>
<dbReference type="AlphaFoldDB" id="A0A9P4H9W9"/>
<organism evidence="3 4">
    <name type="scientific">Setomelanomma holmii</name>
    <dbReference type="NCBI Taxonomy" id="210430"/>
    <lineage>
        <taxon>Eukaryota</taxon>
        <taxon>Fungi</taxon>
        <taxon>Dikarya</taxon>
        <taxon>Ascomycota</taxon>
        <taxon>Pezizomycotina</taxon>
        <taxon>Dothideomycetes</taxon>
        <taxon>Pleosporomycetidae</taxon>
        <taxon>Pleosporales</taxon>
        <taxon>Pleosporineae</taxon>
        <taxon>Phaeosphaeriaceae</taxon>
        <taxon>Setomelanomma</taxon>
    </lineage>
</organism>
<feature type="compositionally biased region" description="Basic and acidic residues" evidence="1">
    <location>
        <begin position="258"/>
        <end position="273"/>
    </location>
</feature>
<keyword evidence="4" id="KW-1185">Reference proteome</keyword>
<protein>
    <submittedName>
        <fullName evidence="3">Uncharacterized protein</fullName>
    </submittedName>
</protein>
<feature type="transmembrane region" description="Helical" evidence="2">
    <location>
        <begin position="72"/>
        <end position="95"/>
    </location>
</feature>
<accession>A0A9P4H9W9</accession>
<keyword evidence="2" id="KW-0812">Transmembrane</keyword>
<dbReference type="OrthoDB" id="3779192at2759"/>
<comment type="caution">
    <text evidence="3">The sequence shown here is derived from an EMBL/GenBank/DDBJ whole genome shotgun (WGS) entry which is preliminary data.</text>
</comment>
<feature type="compositionally biased region" description="Basic residues" evidence="1">
    <location>
        <begin position="299"/>
        <end position="308"/>
    </location>
</feature>
<dbReference type="EMBL" id="ML978185">
    <property type="protein sequence ID" value="KAF2031016.1"/>
    <property type="molecule type" value="Genomic_DNA"/>
</dbReference>
<feature type="transmembrane region" description="Helical" evidence="2">
    <location>
        <begin position="12"/>
        <end position="33"/>
    </location>
</feature>
<feature type="transmembrane region" description="Helical" evidence="2">
    <location>
        <begin position="148"/>
        <end position="171"/>
    </location>
</feature>